<protein>
    <submittedName>
        <fullName evidence="2">NADPH-dependent FMN reductase</fullName>
    </submittedName>
</protein>
<dbReference type="EMBL" id="PEZZ01000017">
    <property type="protein sequence ID" value="PIS05182.1"/>
    <property type="molecule type" value="Genomic_DNA"/>
</dbReference>
<dbReference type="InterPro" id="IPR029039">
    <property type="entry name" value="Flavoprotein-like_sf"/>
</dbReference>
<dbReference type="Proteomes" id="UP000230935">
    <property type="component" value="Unassembled WGS sequence"/>
</dbReference>
<dbReference type="GO" id="GO:0005829">
    <property type="term" value="C:cytosol"/>
    <property type="evidence" value="ECO:0007669"/>
    <property type="project" value="TreeGrafter"/>
</dbReference>
<evidence type="ECO:0000313" key="3">
    <source>
        <dbReference type="Proteomes" id="UP000230935"/>
    </source>
</evidence>
<dbReference type="SUPFAM" id="SSF52218">
    <property type="entry name" value="Flavoproteins"/>
    <property type="match status" value="1"/>
</dbReference>
<evidence type="ECO:0000313" key="2">
    <source>
        <dbReference type="EMBL" id="PIS05182.1"/>
    </source>
</evidence>
<organism evidence="2 3">
    <name type="scientific">Candidatus Buchananbacteria bacterium CG10_big_fil_rev_8_21_14_0_10_42_9</name>
    <dbReference type="NCBI Taxonomy" id="1974526"/>
    <lineage>
        <taxon>Bacteria</taxon>
        <taxon>Candidatus Buchananiibacteriota</taxon>
    </lineage>
</organism>
<comment type="caution">
    <text evidence="2">The sequence shown here is derived from an EMBL/GenBank/DDBJ whole genome shotgun (WGS) entry which is preliminary data.</text>
</comment>
<dbReference type="AlphaFoldDB" id="A0A2H0W1E6"/>
<dbReference type="GO" id="GO:0010181">
    <property type="term" value="F:FMN binding"/>
    <property type="evidence" value="ECO:0007669"/>
    <property type="project" value="TreeGrafter"/>
</dbReference>
<dbReference type="GO" id="GO:0016491">
    <property type="term" value="F:oxidoreductase activity"/>
    <property type="evidence" value="ECO:0007669"/>
    <property type="project" value="InterPro"/>
</dbReference>
<dbReference type="Gene3D" id="3.40.50.360">
    <property type="match status" value="1"/>
</dbReference>
<sequence length="195" mass="22236">MEDKKLFIPVLLGTIRKGRESEKVAKYLVKRAKARADTTPKLFDPRKFKFPTNDYGEAVKGKFPEYRKAILKADGVIIVAPEYNHGYPGPLKSMLDTLLREYIHRPVAFCGVSSGGFGGVRVIENLLPIVRELGMQATFTDLNVSHVQDVFNSKGIPKDKAVFDKRIDRMLDELIWMAKTLRWGRENVPSQYHKK</sequence>
<gene>
    <name evidence="2" type="ORF">COT81_02485</name>
</gene>
<name>A0A2H0W1E6_9BACT</name>
<dbReference type="InterPro" id="IPR005025">
    <property type="entry name" value="FMN_Rdtase-like_dom"/>
</dbReference>
<feature type="domain" description="NADPH-dependent FMN reductase-like" evidence="1">
    <location>
        <begin position="10"/>
        <end position="143"/>
    </location>
</feature>
<dbReference type="Pfam" id="PF03358">
    <property type="entry name" value="FMN_red"/>
    <property type="match status" value="1"/>
</dbReference>
<dbReference type="PANTHER" id="PTHR30543:SF21">
    <property type="entry name" value="NAD(P)H-DEPENDENT FMN REDUCTASE LOT6"/>
    <property type="match status" value="1"/>
</dbReference>
<dbReference type="PANTHER" id="PTHR30543">
    <property type="entry name" value="CHROMATE REDUCTASE"/>
    <property type="match status" value="1"/>
</dbReference>
<dbReference type="InterPro" id="IPR050712">
    <property type="entry name" value="NAD(P)H-dep_reductase"/>
</dbReference>
<accession>A0A2H0W1E6</accession>
<proteinExistence type="predicted"/>
<reference evidence="3" key="1">
    <citation type="submission" date="2017-09" db="EMBL/GenBank/DDBJ databases">
        <title>Depth-based differentiation of microbial function through sediment-hosted aquifers and enrichment of novel symbionts in the deep terrestrial subsurface.</title>
        <authorList>
            <person name="Probst A.J."/>
            <person name="Ladd B."/>
            <person name="Jarett J.K."/>
            <person name="Geller-Mcgrath D.E."/>
            <person name="Sieber C.M.K."/>
            <person name="Emerson J.B."/>
            <person name="Anantharaman K."/>
            <person name="Thomas B.C."/>
            <person name="Malmstrom R."/>
            <person name="Stieglmeier M."/>
            <person name="Klingl A."/>
            <person name="Woyke T."/>
            <person name="Ryan C.M."/>
            <person name="Banfield J.F."/>
        </authorList>
    </citation>
    <scope>NUCLEOTIDE SEQUENCE [LARGE SCALE GENOMIC DNA]</scope>
</reference>
<evidence type="ECO:0000259" key="1">
    <source>
        <dbReference type="Pfam" id="PF03358"/>
    </source>
</evidence>